<gene>
    <name evidence="6" type="ORF">AQUCO_01400190v1</name>
</gene>
<proteinExistence type="predicted"/>
<dbReference type="PANTHER" id="PTHR15410">
    <property type="entry name" value="HIRA-INTERACTING PROTEIN 3"/>
    <property type="match status" value="1"/>
</dbReference>
<dbReference type="InterPro" id="IPR019098">
    <property type="entry name" value="Histone_chaperone_domain_CHZ"/>
</dbReference>
<feature type="compositionally biased region" description="Basic residues" evidence="4">
    <location>
        <begin position="255"/>
        <end position="265"/>
    </location>
</feature>
<evidence type="ECO:0000313" key="6">
    <source>
        <dbReference type="EMBL" id="PIA47344.1"/>
    </source>
</evidence>
<evidence type="ECO:0000256" key="2">
    <source>
        <dbReference type="ARBA" id="ARBA00023186"/>
    </source>
</evidence>
<dbReference type="GO" id="GO:0005634">
    <property type="term" value="C:nucleus"/>
    <property type="evidence" value="ECO:0007669"/>
    <property type="project" value="UniProtKB-SubCell"/>
</dbReference>
<dbReference type="Proteomes" id="UP000230069">
    <property type="component" value="Unassembled WGS sequence"/>
</dbReference>
<feature type="compositionally biased region" description="Polar residues" evidence="4">
    <location>
        <begin position="87"/>
        <end position="96"/>
    </location>
</feature>
<evidence type="ECO:0000259" key="5">
    <source>
        <dbReference type="SMART" id="SM01082"/>
    </source>
</evidence>
<evidence type="ECO:0000313" key="7">
    <source>
        <dbReference type="Proteomes" id="UP000230069"/>
    </source>
</evidence>
<dbReference type="Pfam" id="PF09649">
    <property type="entry name" value="CHZ"/>
    <property type="match status" value="1"/>
</dbReference>
<evidence type="ECO:0000256" key="1">
    <source>
        <dbReference type="ARBA" id="ARBA00004123"/>
    </source>
</evidence>
<dbReference type="EMBL" id="KZ305031">
    <property type="protein sequence ID" value="PIA47344.1"/>
    <property type="molecule type" value="Genomic_DNA"/>
</dbReference>
<feature type="domain" description="Histone chaperone" evidence="5">
    <location>
        <begin position="347"/>
        <end position="382"/>
    </location>
</feature>
<feature type="compositionally biased region" description="Acidic residues" evidence="4">
    <location>
        <begin position="386"/>
        <end position="429"/>
    </location>
</feature>
<dbReference type="InParanoid" id="A0A2G5DUZ0"/>
<dbReference type="SMART" id="SM01082">
    <property type="entry name" value="CHZ"/>
    <property type="match status" value="1"/>
</dbReference>
<evidence type="ECO:0000256" key="3">
    <source>
        <dbReference type="ARBA" id="ARBA00023242"/>
    </source>
</evidence>
<feature type="region of interest" description="Disordered" evidence="4">
    <location>
        <begin position="87"/>
        <end position="110"/>
    </location>
</feature>
<feature type="region of interest" description="Disordered" evidence="4">
    <location>
        <begin position="214"/>
        <end position="278"/>
    </location>
</feature>
<dbReference type="FunCoup" id="A0A2G5DUZ0">
    <property type="interactions" value="1109"/>
</dbReference>
<dbReference type="InterPro" id="IPR037647">
    <property type="entry name" value="HIRIP3"/>
</dbReference>
<reference evidence="6 7" key="1">
    <citation type="submission" date="2017-09" db="EMBL/GenBank/DDBJ databases">
        <title>WGS assembly of Aquilegia coerulea Goldsmith.</title>
        <authorList>
            <person name="Hodges S."/>
            <person name="Kramer E."/>
            <person name="Nordborg M."/>
            <person name="Tomkins J."/>
            <person name="Borevitz J."/>
            <person name="Derieg N."/>
            <person name="Yan J."/>
            <person name="Mihaltcheva S."/>
            <person name="Hayes R.D."/>
            <person name="Rokhsar D."/>
        </authorList>
    </citation>
    <scope>NUCLEOTIDE SEQUENCE [LARGE SCALE GENOMIC DNA]</scope>
    <source>
        <strain evidence="7">cv. Goldsmith</strain>
    </source>
</reference>
<dbReference type="STRING" id="218851.A0A2G5DUZ0"/>
<name>A0A2G5DUZ0_AQUCA</name>
<keyword evidence="2" id="KW-0143">Chaperone</keyword>
<feature type="compositionally biased region" description="Basic and acidic residues" evidence="4">
    <location>
        <begin position="327"/>
        <end position="342"/>
    </location>
</feature>
<dbReference type="AlphaFoldDB" id="A0A2G5DUZ0"/>
<keyword evidence="3" id="KW-0539">Nucleus</keyword>
<accession>A0A2G5DUZ0</accession>
<protein>
    <recommendedName>
        <fullName evidence="5">Histone chaperone domain-containing protein</fullName>
    </recommendedName>
</protein>
<dbReference type="PANTHER" id="PTHR15410:SF2">
    <property type="entry name" value="HIRA-INTERACTING PROTEIN 3"/>
    <property type="match status" value="1"/>
</dbReference>
<dbReference type="OrthoDB" id="514832at2759"/>
<feature type="region of interest" description="Disordered" evidence="4">
    <location>
        <begin position="327"/>
        <end position="429"/>
    </location>
</feature>
<keyword evidence="7" id="KW-1185">Reference proteome</keyword>
<organism evidence="6 7">
    <name type="scientific">Aquilegia coerulea</name>
    <name type="common">Rocky mountain columbine</name>
    <dbReference type="NCBI Taxonomy" id="218851"/>
    <lineage>
        <taxon>Eukaryota</taxon>
        <taxon>Viridiplantae</taxon>
        <taxon>Streptophyta</taxon>
        <taxon>Embryophyta</taxon>
        <taxon>Tracheophyta</taxon>
        <taxon>Spermatophyta</taxon>
        <taxon>Magnoliopsida</taxon>
        <taxon>Ranunculales</taxon>
        <taxon>Ranunculaceae</taxon>
        <taxon>Thalictroideae</taxon>
        <taxon>Aquilegia</taxon>
    </lineage>
</organism>
<comment type="subcellular location">
    <subcellularLocation>
        <location evidence="1">Nucleus</location>
    </subcellularLocation>
</comment>
<evidence type="ECO:0000256" key="4">
    <source>
        <dbReference type="SAM" id="MobiDB-lite"/>
    </source>
</evidence>
<sequence>MEKEMKVKKKEMKEVKLSPEVEAIDEETITCVMRAKLSFFRDQADLLTLEGVRRELEKELKLKKFALDPQKKFIKQCLQECFDAASNENVSKSSGETGEEVVNSTKEEALDFSEKLQPHKELNGVDQEEEVQGSPVLGLLAGVDGAPNDAEKTEGVLSEDIIKKAVRKKASYFRTNSEKITLAGARRLLEEDLELDKHALDPYKKLVKEELDKVLQSSDDSEPASGVKNKKRKKVSCEGSSETLDTIDEEEEVKPKKKVPSKQKIQKSETLKSEASTQAYGKHVEHLKAVIKSCGMSVPPSVYKRAKQAPETKREACLIKELEEMLRKEGLSTNPSEKEIKAVKKQKQRTKELEGIDLSNIVSSSRRRSTSSFFPPPKPKISVSSDDGEDDEDSDSEDDNNDDNENDSDEGNEAENAEDSNNEELNDGD</sequence>